<protein>
    <recommendedName>
        <fullName evidence="2">Retrotransposon gag domain-containing protein</fullName>
    </recommendedName>
</protein>
<dbReference type="PANTHER" id="PTHR34222">
    <property type="entry name" value="GAG_PRE-INTEGRS DOMAIN-CONTAINING PROTEIN"/>
    <property type="match status" value="1"/>
</dbReference>
<dbReference type="PANTHER" id="PTHR34222:SF100">
    <property type="entry name" value="CCHC-TYPE DOMAIN-CONTAINING PROTEIN"/>
    <property type="match status" value="1"/>
</dbReference>
<organism evidence="1">
    <name type="scientific">Panicum hallii</name>
    <dbReference type="NCBI Taxonomy" id="206008"/>
    <lineage>
        <taxon>Eukaryota</taxon>
        <taxon>Viridiplantae</taxon>
        <taxon>Streptophyta</taxon>
        <taxon>Embryophyta</taxon>
        <taxon>Tracheophyta</taxon>
        <taxon>Spermatophyta</taxon>
        <taxon>Magnoliopsida</taxon>
        <taxon>Liliopsida</taxon>
        <taxon>Poales</taxon>
        <taxon>Poaceae</taxon>
        <taxon>PACMAD clade</taxon>
        <taxon>Panicoideae</taxon>
        <taxon>Panicodae</taxon>
        <taxon>Paniceae</taxon>
        <taxon>Panicinae</taxon>
        <taxon>Panicum</taxon>
        <taxon>Panicum sect. Panicum</taxon>
    </lineage>
</organism>
<dbReference type="Gramene" id="PVH64418">
    <property type="protein sequence ID" value="PVH64418"/>
    <property type="gene ID" value="PAHAL_2G263400"/>
</dbReference>
<gene>
    <name evidence="1" type="ORF">PAHAL_2G263400</name>
</gene>
<dbReference type="AlphaFoldDB" id="A0A2T8KQG5"/>
<evidence type="ECO:0008006" key="2">
    <source>
        <dbReference type="Google" id="ProtNLM"/>
    </source>
</evidence>
<proteinExistence type="predicted"/>
<name>A0A2T8KQG5_9POAL</name>
<dbReference type="Proteomes" id="UP000243499">
    <property type="component" value="Chromosome 2"/>
</dbReference>
<sequence length="230" mass="24969">MQQIHVIEQGDMSIDDYYSAYDRLMGSLTSMVNECTAADCPAHKFIEKFLTYRFVMGVKPEFDSIRTRLLHNSSTLTMDQALAELLAEETRLQSMSSLSTVTMPHSVLAASQRITVPRGTSSEPCKHCGKTTHLSANCFSAYPEKLAEYRARRASRAAHGRGTSSTARDGSVSVAAASSVDASQPAWVLDSGASFHVTSDQSQLVTCKPITDGASIQTADGSSNRDCDWD</sequence>
<accession>A0A2T8KQG5</accession>
<dbReference type="EMBL" id="CM008047">
    <property type="protein sequence ID" value="PVH64418.1"/>
    <property type="molecule type" value="Genomic_DNA"/>
</dbReference>
<evidence type="ECO:0000313" key="1">
    <source>
        <dbReference type="EMBL" id="PVH64418.1"/>
    </source>
</evidence>
<reference evidence="1" key="1">
    <citation type="submission" date="2018-04" db="EMBL/GenBank/DDBJ databases">
        <title>WGS assembly of Panicum hallii.</title>
        <authorList>
            <person name="Lovell J."/>
            <person name="Jenkins J."/>
            <person name="Lowry D."/>
            <person name="Mamidi S."/>
            <person name="Sreedasyam A."/>
            <person name="Weng X."/>
            <person name="Barry K."/>
            <person name="Bonette J."/>
            <person name="Campitelli B."/>
            <person name="Daum C."/>
            <person name="Gordon S."/>
            <person name="Gould B."/>
            <person name="Lipzen A."/>
            <person name="Macqueen A."/>
            <person name="Palacio-Mejia J."/>
            <person name="Plott C."/>
            <person name="Shakirov E."/>
            <person name="Shu S."/>
            <person name="Yoshinaga Y."/>
            <person name="Zane M."/>
            <person name="Rokhsar D."/>
            <person name="Grimwood J."/>
            <person name="Schmutz J."/>
            <person name="Juenger T."/>
        </authorList>
    </citation>
    <scope>NUCLEOTIDE SEQUENCE [LARGE SCALE GENOMIC DNA]</scope>
    <source>
        <strain evidence="1">FIL2</strain>
    </source>
</reference>